<feature type="compositionally biased region" description="Low complexity" evidence="1">
    <location>
        <begin position="89"/>
        <end position="105"/>
    </location>
</feature>
<keyword evidence="2" id="KW-0472">Membrane</keyword>
<keyword evidence="4" id="KW-1185">Reference proteome</keyword>
<accession>A0ABW4PDB2</accession>
<comment type="caution">
    <text evidence="3">The sequence shown here is derived from an EMBL/GenBank/DDBJ whole genome shotgun (WGS) entry which is preliminary data.</text>
</comment>
<feature type="transmembrane region" description="Helical" evidence="2">
    <location>
        <begin position="256"/>
        <end position="283"/>
    </location>
</feature>
<feature type="compositionally biased region" description="Low complexity" evidence="1">
    <location>
        <begin position="194"/>
        <end position="211"/>
    </location>
</feature>
<evidence type="ECO:0000256" key="1">
    <source>
        <dbReference type="SAM" id="MobiDB-lite"/>
    </source>
</evidence>
<sequence length="360" mass="36993">MRRGVKVREPLGSSVGIESEQLVFDYLSRIGDLAHGTAMSAAERARLVSRVRADIDRRRAESGGADTVAGVRRILDGIGRPEDVVARTGVAVPQPRAPRPAAGRSGRTGSGGTARPAGAQGPSAPPPAASSPHLAGSGERGSPEGGSDWWRSPPAGRYAPGGQVPVGGFTGGIELPEVLKPPPDPERERERAAAGKAAGAPLPGTPAGEAVEAADEGVAREAPAASRRPWTRLLRPRTAGAAGGGRVPRRGGAVELLAAALLVAGAVVGSLVPLGLGWLAAWWSPRLSRQEAKRAVAVVPGAVAAAGLVWLWGRTEGRWGEPVARGALGDELAASWPWALRAAAVASALYLLWRARRPRG</sequence>
<feature type="region of interest" description="Disordered" evidence="1">
    <location>
        <begin position="86"/>
        <end position="246"/>
    </location>
</feature>
<gene>
    <name evidence="3" type="ORF">ACFSJS_03195</name>
</gene>
<evidence type="ECO:0000313" key="3">
    <source>
        <dbReference type="EMBL" id="MFD1828673.1"/>
    </source>
</evidence>
<dbReference type="RefSeq" id="WP_380896397.1">
    <property type="nucleotide sequence ID" value="NZ_JBHUFU010000001.1"/>
</dbReference>
<feature type="transmembrane region" description="Helical" evidence="2">
    <location>
        <begin position="295"/>
        <end position="313"/>
    </location>
</feature>
<organism evidence="3 4">
    <name type="scientific">Streptomyces desertarenae</name>
    <dbReference type="NCBI Taxonomy" id="2666184"/>
    <lineage>
        <taxon>Bacteria</taxon>
        <taxon>Bacillati</taxon>
        <taxon>Actinomycetota</taxon>
        <taxon>Actinomycetes</taxon>
        <taxon>Kitasatosporales</taxon>
        <taxon>Streptomycetaceae</taxon>
        <taxon>Streptomyces</taxon>
    </lineage>
</organism>
<dbReference type="Proteomes" id="UP001597365">
    <property type="component" value="Unassembled WGS sequence"/>
</dbReference>
<feature type="compositionally biased region" description="Basic and acidic residues" evidence="1">
    <location>
        <begin position="183"/>
        <end position="193"/>
    </location>
</feature>
<feature type="transmembrane region" description="Helical" evidence="2">
    <location>
        <begin position="333"/>
        <end position="353"/>
    </location>
</feature>
<feature type="compositionally biased region" description="Low complexity" evidence="1">
    <location>
        <begin position="227"/>
        <end position="240"/>
    </location>
</feature>
<evidence type="ECO:0000256" key="2">
    <source>
        <dbReference type="SAM" id="Phobius"/>
    </source>
</evidence>
<name>A0ABW4PDB2_9ACTN</name>
<protein>
    <recommendedName>
        <fullName evidence="5">Integral membrane protein</fullName>
    </recommendedName>
</protein>
<proteinExistence type="predicted"/>
<keyword evidence="2" id="KW-0812">Transmembrane</keyword>
<feature type="compositionally biased region" description="Low complexity" evidence="1">
    <location>
        <begin position="113"/>
        <end position="122"/>
    </location>
</feature>
<dbReference type="EMBL" id="JBHUFU010000001">
    <property type="protein sequence ID" value="MFD1828673.1"/>
    <property type="molecule type" value="Genomic_DNA"/>
</dbReference>
<evidence type="ECO:0008006" key="5">
    <source>
        <dbReference type="Google" id="ProtNLM"/>
    </source>
</evidence>
<evidence type="ECO:0000313" key="4">
    <source>
        <dbReference type="Proteomes" id="UP001597365"/>
    </source>
</evidence>
<reference evidence="4" key="1">
    <citation type="journal article" date="2019" name="Int. J. Syst. Evol. Microbiol.">
        <title>The Global Catalogue of Microorganisms (GCM) 10K type strain sequencing project: providing services to taxonomists for standard genome sequencing and annotation.</title>
        <authorList>
            <consortium name="The Broad Institute Genomics Platform"/>
            <consortium name="The Broad Institute Genome Sequencing Center for Infectious Disease"/>
            <person name="Wu L."/>
            <person name="Ma J."/>
        </authorList>
    </citation>
    <scope>NUCLEOTIDE SEQUENCE [LARGE SCALE GENOMIC DNA]</scope>
    <source>
        <strain evidence="4">CGMCC 4.7455</strain>
    </source>
</reference>
<keyword evidence="2" id="KW-1133">Transmembrane helix</keyword>